<feature type="transmembrane region" description="Helical" evidence="7">
    <location>
        <begin position="190"/>
        <end position="207"/>
    </location>
</feature>
<dbReference type="Proteomes" id="UP000654370">
    <property type="component" value="Unassembled WGS sequence"/>
</dbReference>
<keyword evidence="5 7" id="KW-0472">Membrane</keyword>
<feature type="transmembrane region" description="Helical" evidence="7">
    <location>
        <begin position="352"/>
        <end position="381"/>
    </location>
</feature>
<evidence type="ECO:0000313" key="9">
    <source>
        <dbReference type="Proteomes" id="UP000654370"/>
    </source>
</evidence>
<evidence type="ECO:0000313" key="8">
    <source>
        <dbReference type="EMBL" id="KAG2174307.1"/>
    </source>
</evidence>
<comment type="caution">
    <text evidence="8">The sequence shown here is derived from an EMBL/GenBank/DDBJ whole genome shotgun (WGS) entry which is preliminary data.</text>
</comment>
<evidence type="ECO:0000256" key="1">
    <source>
        <dbReference type="ARBA" id="ARBA00004141"/>
    </source>
</evidence>
<evidence type="ECO:0000256" key="5">
    <source>
        <dbReference type="ARBA" id="ARBA00023136"/>
    </source>
</evidence>
<feature type="transmembrane region" description="Helical" evidence="7">
    <location>
        <begin position="258"/>
        <end position="277"/>
    </location>
</feature>
<dbReference type="GO" id="GO:0016020">
    <property type="term" value="C:membrane"/>
    <property type="evidence" value="ECO:0007669"/>
    <property type="project" value="UniProtKB-SubCell"/>
</dbReference>
<feature type="transmembrane region" description="Helical" evidence="7">
    <location>
        <begin position="402"/>
        <end position="421"/>
    </location>
</feature>
<dbReference type="PIRSF" id="PIRSF006060">
    <property type="entry name" value="AA_transporter"/>
    <property type="match status" value="1"/>
</dbReference>
<keyword evidence="4 7" id="KW-1133">Transmembrane helix</keyword>
<accession>A0A8H7UAE8</accession>
<evidence type="ECO:0000256" key="3">
    <source>
        <dbReference type="ARBA" id="ARBA00022692"/>
    </source>
</evidence>
<dbReference type="InterPro" id="IPR002293">
    <property type="entry name" value="AA/rel_permease1"/>
</dbReference>
<feature type="transmembrane region" description="Helical" evidence="7">
    <location>
        <begin position="298"/>
        <end position="322"/>
    </location>
</feature>
<protein>
    <submittedName>
        <fullName evidence="8">Uncharacterized protein</fullName>
    </submittedName>
</protein>
<feature type="transmembrane region" description="Helical" evidence="7">
    <location>
        <begin position="427"/>
        <end position="448"/>
    </location>
</feature>
<comment type="subcellular location">
    <subcellularLocation>
        <location evidence="1">Membrane</location>
        <topology evidence="1">Multi-pass membrane protein</topology>
    </subcellularLocation>
</comment>
<proteinExistence type="predicted"/>
<dbReference type="PANTHER" id="PTHR45649">
    <property type="entry name" value="AMINO-ACID PERMEASE BAT1"/>
    <property type="match status" value="1"/>
</dbReference>
<feature type="region of interest" description="Disordered" evidence="6">
    <location>
        <begin position="15"/>
        <end position="36"/>
    </location>
</feature>
<gene>
    <name evidence="8" type="ORF">INT43_004330</name>
</gene>
<dbReference type="Pfam" id="PF13520">
    <property type="entry name" value="AA_permease_2"/>
    <property type="match status" value="1"/>
</dbReference>
<evidence type="ECO:0000256" key="6">
    <source>
        <dbReference type="SAM" id="MobiDB-lite"/>
    </source>
</evidence>
<dbReference type="OrthoDB" id="10054429at2759"/>
<feature type="transmembrane region" description="Helical" evidence="7">
    <location>
        <begin position="219"/>
        <end position="238"/>
    </location>
</feature>
<dbReference type="Gene3D" id="1.20.1740.10">
    <property type="entry name" value="Amino acid/polyamine transporter I"/>
    <property type="match status" value="1"/>
</dbReference>
<feature type="transmembrane region" description="Helical" evidence="7">
    <location>
        <begin position="469"/>
        <end position="487"/>
    </location>
</feature>
<sequence>MAPLVGITLVIGNMPSSTSSDMEKPNVQHQENTTADDGVHELSADERLLHSLGYKQDLNRGLSRFSNMAIAFSCCSILSGLTPMWGTAIYQAGSMSVIWGWFVTTFFTIIVAMSLAEICSAYPTTGGLYFWVSRLATAEWVPLACWVTGWANWMGLAFAITSVDLGLSQFLGSIINIWRPDVNTSVYMEYGIFVGIIIIHGIINSVAVKWNGIMNQLSFWFNMLGILLIVIVGLALTPNKASGSWVFTSESFANNSGFASNGYAFLLVILQSQYTLSGYDSAAHMSEETKNSQTGSPFGMLFSVIANGVSGFIFLIAVSFMVQDFNAQVVNASILPEMAQVFYDGVGPAWTMVFLLFVLGSIFFSGSALTLGSSRMVYAFARDGAMPFSKKLHSLNKRTQSPVWAVWFNIVVAGLLGILFMVNSTAYTAIVSVNTIGSQLSYLFPILIRITASRKTFARGPWHLGKFSVPLGWISCCWLTFTCALFICPTEAPITAENMNYAILPFVVIMGASVGYYYLFARKWFTGPVRVVDGEQVVLGEDDEEPVNEPVNIEKTEQAI</sequence>
<keyword evidence="3 7" id="KW-0812">Transmembrane</keyword>
<evidence type="ECO:0000256" key="2">
    <source>
        <dbReference type="ARBA" id="ARBA00022448"/>
    </source>
</evidence>
<name>A0A8H7UAE8_MORIS</name>
<dbReference type="GO" id="GO:0022857">
    <property type="term" value="F:transmembrane transporter activity"/>
    <property type="evidence" value="ECO:0007669"/>
    <property type="project" value="InterPro"/>
</dbReference>
<reference evidence="8" key="1">
    <citation type="submission" date="2020-12" db="EMBL/GenBank/DDBJ databases">
        <title>Metabolic potential, ecology and presence of endohyphal bacteria is reflected in genomic diversity of Mucoromycotina.</title>
        <authorList>
            <person name="Muszewska A."/>
            <person name="Okrasinska A."/>
            <person name="Steczkiewicz K."/>
            <person name="Drgas O."/>
            <person name="Orlowska M."/>
            <person name="Perlinska-Lenart U."/>
            <person name="Aleksandrzak-Piekarczyk T."/>
            <person name="Szatraj K."/>
            <person name="Zielenkiewicz U."/>
            <person name="Pilsyk S."/>
            <person name="Malc E."/>
            <person name="Mieczkowski P."/>
            <person name="Kruszewska J.S."/>
            <person name="Biernat P."/>
            <person name="Pawlowska J."/>
        </authorList>
    </citation>
    <scope>NUCLEOTIDE SEQUENCE</scope>
    <source>
        <strain evidence="8">WA0000067209</strain>
    </source>
</reference>
<dbReference type="AlphaFoldDB" id="A0A8H7UAE8"/>
<evidence type="ECO:0000256" key="7">
    <source>
        <dbReference type="SAM" id="Phobius"/>
    </source>
</evidence>
<keyword evidence="9" id="KW-1185">Reference proteome</keyword>
<feature type="transmembrane region" description="Helical" evidence="7">
    <location>
        <begin position="68"/>
        <end position="90"/>
    </location>
</feature>
<feature type="transmembrane region" description="Helical" evidence="7">
    <location>
        <begin position="97"/>
        <end position="116"/>
    </location>
</feature>
<feature type="transmembrane region" description="Helical" evidence="7">
    <location>
        <begin position="499"/>
        <end position="520"/>
    </location>
</feature>
<dbReference type="EMBL" id="JAEPQZ010000013">
    <property type="protein sequence ID" value="KAG2174307.1"/>
    <property type="molecule type" value="Genomic_DNA"/>
</dbReference>
<organism evidence="8 9">
    <name type="scientific">Mortierella isabellina</name>
    <name type="common">Filamentous fungus</name>
    <name type="synonym">Umbelopsis isabellina</name>
    <dbReference type="NCBI Taxonomy" id="91625"/>
    <lineage>
        <taxon>Eukaryota</taxon>
        <taxon>Fungi</taxon>
        <taxon>Fungi incertae sedis</taxon>
        <taxon>Mucoromycota</taxon>
        <taxon>Mucoromycotina</taxon>
        <taxon>Umbelopsidomycetes</taxon>
        <taxon>Umbelopsidales</taxon>
        <taxon>Umbelopsidaceae</taxon>
        <taxon>Umbelopsis</taxon>
    </lineage>
</organism>
<dbReference type="PANTHER" id="PTHR45649:SF26">
    <property type="entry name" value="OS04G0435100 PROTEIN"/>
    <property type="match status" value="1"/>
</dbReference>
<evidence type="ECO:0000256" key="4">
    <source>
        <dbReference type="ARBA" id="ARBA00022989"/>
    </source>
</evidence>
<keyword evidence="2" id="KW-0813">Transport</keyword>